<gene>
    <name evidence="4" type="ORF">CHLNCDRAFT_14485</name>
</gene>
<dbReference type="OrthoDB" id="601405at2759"/>
<dbReference type="InterPro" id="IPR042225">
    <property type="entry name" value="Ncb2"/>
</dbReference>
<dbReference type="PANTHER" id="PTHR46138">
    <property type="entry name" value="PROTEIN DR1"/>
    <property type="match status" value="1"/>
</dbReference>
<evidence type="ECO:0000313" key="4">
    <source>
        <dbReference type="EMBL" id="EFN58286.1"/>
    </source>
</evidence>
<organism evidence="5">
    <name type="scientific">Chlorella variabilis</name>
    <name type="common">Green alga</name>
    <dbReference type="NCBI Taxonomy" id="554065"/>
    <lineage>
        <taxon>Eukaryota</taxon>
        <taxon>Viridiplantae</taxon>
        <taxon>Chlorophyta</taxon>
        <taxon>core chlorophytes</taxon>
        <taxon>Trebouxiophyceae</taxon>
        <taxon>Chlorellales</taxon>
        <taxon>Chlorellaceae</taxon>
        <taxon>Chlorella clade</taxon>
        <taxon>Chlorella</taxon>
    </lineage>
</organism>
<comment type="subcellular location">
    <subcellularLocation>
        <location evidence="1">Nucleus</location>
    </subcellularLocation>
</comment>
<sequence>QDDVGLPRTTVQKSIKELMPKEMRIAGDASELLVQCCNQFVHLVSTQANDISEREKRSTISPEHVVKALEELEFGPQYLEAVKAGLDNKEHREHKAGHKKGDSGLTQEQLIELQQKLFEEARAATLSG</sequence>
<dbReference type="AlphaFoldDB" id="E1Z861"/>
<reference evidence="4 5" key="1">
    <citation type="journal article" date="2010" name="Plant Cell">
        <title>The Chlorella variabilis NC64A genome reveals adaptation to photosymbiosis, coevolution with viruses, and cryptic sex.</title>
        <authorList>
            <person name="Blanc G."/>
            <person name="Duncan G."/>
            <person name="Agarkova I."/>
            <person name="Borodovsky M."/>
            <person name="Gurnon J."/>
            <person name="Kuo A."/>
            <person name="Lindquist E."/>
            <person name="Lucas S."/>
            <person name="Pangilinan J."/>
            <person name="Polle J."/>
            <person name="Salamov A."/>
            <person name="Terry A."/>
            <person name="Yamada T."/>
            <person name="Dunigan D.D."/>
            <person name="Grigoriev I.V."/>
            <person name="Claverie J.M."/>
            <person name="Van Etten J.L."/>
        </authorList>
    </citation>
    <scope>NUCLEOTIDE SEQUENCE [LARGE SCALE GENOMIC DNA]</scope>
    <source>
        <strain evidence="4 5">NC64A</strain>
    </source>
</reference>
<dbReference type="OMA" id="RDAKFKK"/>
<dbReference type="PANTHER" id="PTHR46138:SF1">
    <property type="entry name" value="PROTEIN DR1"/>
    <property type="match status" value="1"/>
</dbReference>
<dbReference type="GO" id="GO:0051123">
    <property type="term" value="P:RNA polymerase II preinitiation complex assembly"/>
    <property type="evidence" value="ECO:0007669"/>
    <property type="project" value="TreeGrafter"/>
</dbReference>
<feature type="domain" description="Transcription factor CBF/NF-Y/archaeal histone" evidence="3">
    <location>
        <begin position="5"/>
        <end position="69"/>
    </location>
</feature>
<evidence type="ECO:0000313" key="5">
    <source>
        <dbReference type="Proteomes" id="UP000008141"/>
    </source>
</evidence>
<dbReference type="SUPFAM" id="SSF47113">
    <property type="entry name" value="Histone-fold"/>
    <property type="match status" value="1"/>
</dbReference>
<dbReference type="GeneID" id="17357393"/>
<dbReference type="InterPro" id="IPR003958">
    <property type="entry name" value="CBFA_NFYB_domain"/>
</dbReference>
<evidence type="ECO:0000259" key="3">
    <source>
        <dbReference type="Pfam" id="PF00808"/>
    </source>
</evidence>
<dbReference type="RefSeq" id="XP_005850388.1">
    <property type="nucleotide sequence ID" value="XM_005850326.1"/>
</dbReference>
<protein>
    <recommendedName>
        <fullName evidence="3">Transcription factor CBF/NF-Y/archaeal histone domain-containing protein</fullName>
    </recommendedName>
</protein>
<evidence type="ECO:0000256" key="1">
    <source>
        <dbReference type="ARBA" id="ARBA00004123"/>
    </source>
</evidence>
<keyword evidence="5" id="KW-1185">Reference proteome</keyword>
<proteinExistence type="predicted"/>
<dbReference type="KEGG" id="cvr:CHLNCDRAFT_14485"/>
<dbReference type="InParanoid" id="E1Z861"/>
<dbReference type="GO" id="GO:0000122">
    <property type="term" value="P:negative regulation of transcription by RNA polymerase II"/>
    <property type="evidence" value="ECO:0007669"/>
    <property type="project" value="InterPro"/>
</dbReference>
<dbReference type="CDD" id="cd22905">
    <property type="entry name" value="HFD_Dr1"/>
    <property type="match status" value="1"/>
</dbReference>
<dbReference type="GO" id="GO:0017054">
    <property type="term" value="C:negative cofactor 2 complex"/>
    <property type="evidence" value="ECO:0007669"/>
    <property type="project" value="InterPro"/>
</dbReference>
<feature type="non-terminal residue" evidence="4">
    <location>
        <position position="128"/>
    </location>
</feature>
<dbReference type="FunCoup" id="E1Z861">
    <property type="interactions" value="1659"/>
</dbReference>
<dbReference type="STRING" id="554065.E1Z861"/>
<feature type="non-terminal residue" evidence="4">
    <location>
        <position position="1"/>
    </location>
</feature>
<name>E1Z861_CHLVA</name>
<dbReference type="Pfam" id="PF00808">
    <property type="entry name" value="CBFD_NFYB_HMF"/>
    <property type="match status" value="1"/>
</dbReference>
<dbReference type="Gene3D" id="1.10.20.10">
    <property type="entry name" value="Histone, subunit A"/>
    <property type="match status" value="1"/>
</dbReference>
<dbReference type="GO" id="GO:0017025">
    <property type="term" value="F:TBP-class protein binding"/>
    <property type="evidence" value="ECO:0007669"/>
    <property type="project" value="TreeGrafter"/>
</dbReference>
<dbReference type="GO" id="GO:0016251">
    <property type="term" value="F:RNA polymerase II general transcription initiation factor activity"/>
    <property type="evidence" value="ECO:0007669"/>
    <property type="project" value="TreeGrafter"/>
</dbReference>
<dbReference type="GO" id="GO:0046982">
    <property type="term" value="F:protein heterodimerization activity"/>
    <property type="evidence" value="ECO:0007669"/>
    <property type="project" value="InterPro"/>
</dbReference>
<dbReference type="Proteomes" id="UP000008141">
    <property type="component" value="Unassembled WGS sequence"/>
</dbReference>
<keyword evidence="2" id="KW-0539">Nucleus</keyword>
<dbReference type="eggNOG" id="KOG0871">
    <property type="taxonomic scope" value="Eukaryota"/>
</dbReference>
<dbReference type="InterPro" id="IPR009072">
    <property type="entry name" value="Histone-fold"/>
</dbReference>
<accession>E1Z861</accession>
<dbReference type="EMBL" id="GL433838">
    <property type="protein sequence ID" value="EFN58286.1"/>
    <property type="molecule type" value="Genomic_DNA"/>
</dbReference>
<evidence type="ECO:0000256" key="2">
    <source>
        <dbReference type="ARBA" id="ARBA00023242"/>
    </source>
</evidence>